<dbReference type="EMBL" id="JAKELL010000704">
    <property type="protein sequence ID" value="KAH8976431.1"/>
    <property type="molecule type" value="Genomic_DNA"/>
</dbReference>
<accession>A0AAD4L224</accession>
<keyword evidence="3" id="KW-1185">Reference proteome</keyword>
<dbReference type="Proteomes" id="UP001201163">
    <property type="component" value="Unassembled WGS sequence"/>
</dbReference>
<feature type="compositionally biased region" description="Acidic residues" evidence="1">
    <location>
        <begin position="165"/>
        <end position="175"/>
    </location>
</feature>
<sequence length="365" mass="40259">MDNHSALNNILSCLSDNGYTILTLLSDVLSRRYTLEDRRVWLAREEVERDALGICARLLSHIPMAAPVTTWALQIAQSALRSDVEEMTKKMHGLHFDARAAMAEQIESTLVFSLLRATDERRSSLTVDPVTMDLAEIFDESERNLGEIGGDMDGEDGQGEHSDSSESDSEPEEEDVPPRKRARKDVSLRNTAIRVIKCVVCISIVLQSANENCNHLQSILGIFIHSANVPQCVAKVLAHAGLTISIKSIQRAVKLMSIDSARKIKTGLCSLKMAVAYNNFDINFKTSEPTLAHQSSFVSATSATAVPLVGVDNIDVLRCSEALWRVDPRNPSSSVSHAGIDDFDLLRFHLTDTYDHQPPGMEFSP</sequence>
<evidence type="ECO:0000313" key="2">
    <source>
        <dbReference type="EMBL" id="KAH8976431.1"/>
    </source>
</evidence>
<dbReference type="AlphaFoldDB" id="A0AAD4L224"/>
<organism evidence="2 3">
    <name type="scientific">Lactarius akahatsu</name>
    <dbReference type="NCBI Taxonomy" id="416441"/>
    <lineage>
        <taxon>Eukaryota</taxon>
        <taxon>Fungi</taxon>
        <taxon>Dikarya</taxon>
        <taxon>Basidiomycota</taxon>
        <taxon>Agaricomycotina</taxon>
        <taxon>Agaricomycetes</taxon>
        <taxon>Russulales</taxon>
        <taxon>Russulaceae</taxon>
        <taxon>Lactarius</taxon>
    </lineage>
</organism>
<gene>
    <name evidence="2" type="ORF">EDB92DRAFT_1811877</name>
</gene>
<comment type="caution">
    <text evidence="2">The sequence shown here is derived from an EMBL/GenBank/DDBJ whole genome shotgun (WGS) entry which is preliminary data.</text>
</comment>
<reference evidence="2" key="1">
    <citation type="submission" date="2022-01" db="EMBL/GenBank/DDBJ databases">
        <title>Comparative genomics reveals a dynamic genome evolution in the ectomycorrhizal milk-cap (Lactarius) mushrooms.</title>
        <authorList>
            <consortium name="DOE Joint Genome Institute"/>
            <person name="Lebreton A."/>
            <person name="Tang N."/>
            <person name="Kuo A."/>
            <person name="LaButti K."/>
            <person name="Drula E."/>
            <person name="Barry K."/>
            <person name="Clum A."/>
            <person name="Lipzen A."/>
            <person name="Mousain D."/>
            <person name="Ng V."/>
            <person name="Wang R."/>
            <person name="Wang X."/>
            <person name="Dai Y."/>
            <person name="Henrissat B."/>
            <person name="Grigoriev I.V."/>
            <person name="Guerin-Laguette A."/>
            <person name="Yu F."/>
            <person name="Martin F.M."/>
        </authorList>
    </citation>
    <scope>NUCLEOTIDE SEQUENCE</scope>
    <source>
        <strain evidence="2">QP</strain>
    </source>
</reference>
<name>A0AAD4L224_9AGAM</name>
<evidence type="ECO:0000256" key="1">
    <source>
        <dbReference type="SAM" id="MobiDB-lite"/>
    </source>
</evidence>
<feature type="region of interest" description="Disordered" evidence="1">
    <location>
        <begin position="145"/>
        <end position="183"/>
    </location>
</feature>
<evidence type="ECO:0000313" key="3">
    <source>
        <dbReference type="Proteomes" id="UP001201163"/>
    </source>
</evidence>
<protein>
    <submittedName>
        <fullName evidence="2">Uncharacterized protein</fullName>
    </submittedName>
</protein>
<proteinExistence type="predicted"/>